<evidence type="ECO:0000313" key="2">
    <source>
        <dbReference type="EMBL" id="MBD8528110.1"/>
    </source>
</evidence>
<evidence type="ECO:0008006" key="4">
    <source>
        <dbReference type="Google" id="ProtNLM"/>
    </source>
</evidence>
<feature type="transmembrane region" description="Helical" evidence="1">
    <location>
        <begin position="163"/>
        <end position="186"/>
    </location>
</feature>
<feature type="transmembrane region" description="Helical" evidence="1">
    <location>
        <begin position="99"/>
        <end position="123"/>
    </location>
</feature>
<dbReference type="EMBL" id="JACYTR010000084">
    <property type="protein sequence ID" value="MBD8528110.1"/>
    <property type="molecule type" value="Genomic_DNA"/>
</dbReference>
<organism evidence="2 3">
    <name type="scientific">Pseudomarimonas arenosa</name>
    <dbReference type="NCBI Taxonomy" id="2774145"/>
    <lineage>
        <taxon>Bacteria</taxon>
        <taxon>Pseudomonadati</taxon>
        <taxon>Pseudomonadota</taxon>
        <taxon>Gammaproteobacteria</taxon>
        <taxon>Lysobacterales</taxon>
        <taxon>Lysobacteraceae</taxon>
        <taxon>Pseudomarimonas</taxon>
    </lineage>
</organism>
<name>A0AAW3ZRE4_9GAMM</name>
<accession>A0AAW3ZRE4</accession>
<feature type="transmembrane region" description="Helical" evidence="1">
    <location>
        <begin position="6"/>
        <end position="29"/>
    </location>
</feature>
<comment type="caution">
    <text evidence="2">The sequence shown here is derived from an EMBL/GenBank/DDBJ whole genome shotgun (WGS) entry which is preliminary data.</text>
</comment>
<feature type="transmembrane region" description="Helical" evidence="1">
    <location>
        <begin position="192"/>
        <end position="213"/>
    </location>
</feature>
<keyword evidence="1" id="KW-1133">Transmembrane helix</keyword>
<reference evidence="2 3" key="1">
    <citation type="submission" date="2020-09" db="EMBL/GenBank/DDBJ databases">
        <title>Pseudoxanthomonas sp. CAU 1598 isolated from sand of Yaerae Beach.</title>
        <authorList>
            <person name="Kim W."/>
        </authorList>
    </citation>
    <scope>NUCLEOTIDE SEQUENCE [LARGE SCALE GENOMIC DNA]</scope>
    <source>
        <strain evidence="2 3">CAU 1598</strain>
    </source>
</reference>
<evidence type="ECO:0000313" key="3">
    <source>
        <dbReference type="Proteomes" id="UP000613768"/>
    </source>
</evidence>
<dbReference type="Proteomes" id="UP000613768">
    <property type="component" value="Unassembled WGS sequence"/>
</dbReference>
<proteinExistence type="predicted"/>
<sequence length="238" mass="25528">MDSYRIALIAHILSGVIALAAFWSAGLARKGSPFHKKIGKVYLLSMLGIILTGVPLVFGLLARGQSVGAIFLTYLLVLVSSACWQSWRAVRDKKNANAYFGFTYWSLVGISALSGAGVIAFGAMVGSSLLQVFGGIGVFGLVGGIFSWRRAPRDPKWWLKEHYGAMIGNGVATHIAFFGIGLRNMLPGVDPALVQSFAWFSPLVGALIAAIWLNRRYGRSPAKARTPAKPMTTDAQPA</sequence>
<dbReference type="AlphaFoldDB" id="A0AAW3ZRE4"/>
<feature type="transmembrane region" description="Helical" evidence="1">
    <location>
        <begin position="67"/>
        <end position="87"/>
    </location>
</feature>
<keyword evidence="3" id="KW-1185">Reference proteome</keyword>
<protein>
    <recommendedName>
        <fullName evidence="4">DUF2306 domain-containing protein</fullName>
    </recommendedName>
</protein>
<feature type="transmembrane region" description="Helical" evidence="1">
    <location>
        <begin position="129"/>
        <end position="151"/>
    </location>
</feature>
<gene>
    <name evidence="2" type="ORF">IFO71_20370</name>
</gene>
<dbReference type="RefSeq" id="WP_192031530.1">
    <property type="nucleotide sequence ID" value="NZ_JACYTR010000084.1"/>
</dbReference>
<keyword evidence="1" id="KW-0472">Membrane</keyword>
<feature type="transmembrane region" description="Helical" evidence="1">
    <location>
        <begin position="41"/>
        <end position="61"/>
    </location>
</feature>
<evidence type="ECO:0000256" key="1">
    <source>
        <dbReference type="SAM" id="Phobius"/>
    </source>
</evidence>
<keyword evidence="1" id="KW-0812">Transmembrane</keyword>